<name>A0ABD1WC17_9LAMI</name>
<comment type="caution">
    <text evidence="1">The sequence shown here is derived from an EMBL/GenBank/DDBJ whole genome shotgun (WGS) entry which is preliminary data.</text>
</comment>
<accession>A0ABD1WC17</accession>
<organism evidence="1 2">
    <name type="scientific">Forsythia ovata</name>
    <dbReference type="NCBI Taxonomy" id="205694"/>
    <lineage>
        <taxon>Eukaryota</taxon>
        <taxon>Viridiplantae</taxon>
        <taxon>Streptophyta</taxon>
        <taxon>Embryophyta</taxon>
        <taxon>Tracheophyta</taxon>
        <taxon>Spermatophyta</taxon>
        <taxon>Magnoliopsida</taxon>
        <taxon>eudicotyledons</taxon>
        <taxon>Gunneridae</taxon>
        <taxon>Pentapetalae</taxon>
        <taxon>asterids</taxon>
        <taxon>lamiids</taxon>
        <taxon>Lamiales</taxon>
        <taxon>Oleaceae</taxon>
        <taxon>Forsythieae</taxon>
        <taxon>Forsythia</taxon>
    </lineage>
</organism>
<sequence length="203" mass="22567">MSPPILFLEPSLCYDPNGFFVQCRKCRKLNSSISMSTPFPVRFLSTTSSPRQRRLLLNTTVIYPRLPGLFSLELPQYNHFQLSTESSLSKNPIESASTAIDSEKRSYHQHRFGPYMSPSSGTVEHNGQTEVAKDKRQDKMFAEAFALGQEDGHGDDAGGDLQVTNNDENDGVYGGELGRLNRQQVVMNSPVAQTVLCLKGFCV</sequence>
<protein>
    <submittedName>
        <fullName evidence="1">Transcription factor bHLH</fullName>
    </submittedName>
</protein>
<proteinExistence type="predicted"/>
<evidence type="ECO:0000313" key="1">
    <source>
        <dbReference type="EMBL" id="KAL2547219.1"/>
    </source>
</evidence>
<dbReference type="EMBL" id="JBFOLJ010000004">
    <property type="protein sequence ID" value="KAL2547219.1"/>
    <property type="molecule type" value="Genomic_DNA"/>
</dbReference>
<gene>
    <name evidence="1" type="ORF">Fot_16452</name>
</gene>
<dbReference type="Proteomes" id="UP001604277">
    <property type="component" value="Unassembled WGS sequence"/>
</dbReference>
<evidence type="ECO:0000313" key="2">
    <source>
        <dbReference type="Proteomes" id="UP001604277"/>
    </source>
</evidence>
<reference evidence="2" key="1">
    <citation type="submission" date="2024-07" db="EMBL/GenBank/DDBJ databases">
        <title>Two chromosome-level genome assemblies of Korean endemic species Abeliophyllum distichum and Forsythia ovata (Oleaceae).</title>
        <authorList>
            <person name="Jang H."/>
        </authorList>
    </citation>
    <scope>NUCLEOTIDE SEQUENCE [LARGE SCALE GENOMIC DNA]</scope>
</reference>
<keyword evidence="2" id="KW-1185">Reference proteome</keyword>
<dbReference type="AlphaFoldDB" id="A0ABD1WC17"/>